<dbReference type="EC" id="1.8.1.9" evidence="7"/>
<dbReference type="STRING" id="41875.K8EJ46"/>
<dbReference type="Gene3D" id="3.50.50.60">
    <property type="entry name" value="FAD/NAD(P)-binding domain"/>
    <property type="match status" value="2"/>
</dbReference>
<dbReference type="Proteomes" id="UP000198341">
    <property type="component" value="Chromosome 10"/>
</dbReference>
<dbReference type="PROSITE" id="PS51352">
    <property type="entry name" value="THIOREDOXIN_2"/>
    <property type="match status" value="1"/>
</dbReference>
<dbReference type="InterPro" id="IPR036249">
    <property type="entry name" value="Thioredoxin-like_sf"/>
</dbReference>
<dbReference type="InterPro" id="IPR023753">
    <property type="entry name" value="FAD/NAD-binding_dom"/>
</dbReference>
<dbReference type="eggNOG" id="KOG0907">
    <property type="taxonomic scope" value="Eukaryota"/>
</dbReference>
<gene>
    <name evidence="10" type="ordered locus">Bathy10g04150</name>
</gene>
<dbReference type="InterPro" id="IPR050097">
    <property type="entry name" value="Ferredoxin-NADP_redctase_2"/>
</dbReference>
<dbReference type="PRINTS" id="PR00469">
    <property type="entry name" value="PNDRDTASEII"/>
</dbReference>
<keyword evidence="3 7" id="KW-0274">FAD</keyword>
<dbReference type="InterPro" id="IPR017937">
    <property type="entry name" value="Thioredoxin_CS"/>
</dbReference>
<evidence type="ECO:0000313" key="10">
    <source>
        <dbReference type="EMBL" id="CCO18014.1"/>
    </source>
</evidence>
<dbReference type="KEGG" id="bpg:Bathy10g04150"/>
<dbReference type="PANTHER" id="PTHR48105">
    <property type="entry name" value="THIOREDOXIN REDUCTASE 1-RELATED-RELATED"/>
    <property type="match status" value="1"/>
</dbReference>
<comment type="cofactor">
    <cofactor evidence="7">
        <name>FAD</name>
        <dbReference type="ChEBI" id="CHEBI:57692"/>
    </cofactor>
    <text evidence="7">Binds 1 FAD per subunit.</text>
</comment>
<dbReference type="GO" id="GO:0005737">
    <property type="term" value="C:cytoplasm"/>
    <property type="evidence" value="ECO:0007669"/>
    <property type="project" value="InterPro"/>
</dbReference>
<feature type="region of interest" description="Disordered" evidence="8">
    <location>
        <begin position="33"/>
        <end position="94"/>
    </location>
</feature>
<comment type="catalytic activity">
    <reaction evidence="7">
        <text>[thioredoxin]-dithiol + NADP(+) = [thioredoxin]-disulfide + NADPH + H(+)</text>
        <dbReference type="Rhea" id="RHEA:20345"/>
        <dbReference type="Rhea" id="RHEA-COMP:10698"/>
        <dbReference type="Rhea" id="RHEA-COMP:10700"/>
        <dbReference type="ChEBI" id="CHEBI:15378"/>
        <dbReference type="ChEBI" id="CHEBI:29950"/>
        <dbReference type="ChEBI" id="CHEBI:50058"/>
        <dbReference type="ChEBI" id="CHEBI:57783"/>
        <dbReference type="ChEBI" id="CHEBI:58349"/>
        <dbReference type="EC" id="1.8.1.9"/>
    </reaction>
</comment>
<evidence type="ECO:0000256" key="7">
    <source>
        <dbReference type="RuleBase" id="RU003881"/>
    </source>
</evidence>
<dbReference type="eggNOG" id="KOG0404">
    <property type="taxonomic scope" value="Eukaryota"/>
</dbReference>
<dbReference type="RefSeq" id="XP_007510481.1">
    <property type="nucleotide sequence ID" value="XM_007510419.1"/>
</dbReference>
<name>K8EJ46_9CHLO</name>
<accession>K8EJ46</accession>
<feature type="domain" description="Thioredoxin" evidence="9">
    <location>
        <begin position="432"/>
        <end position="567"/>
    </location>
</feature>
<dbReference type="PRINTS" id="PR00368">
    <property type="entry name" value="FADPNR"/>
</dbReference>
<dbReference type="GeneID" id="19013491"/>
<dbReference type="GO" id="GO:0004791">
    <property type="term" value="F:thioredoxin-disulfide reductase (NADPH) activity"/>
    <property type="evidence" value="ECO:0007669"/>
    <property type="project" value="UniProtKB-EC"/>
</dbReference>
<dbReference type="InterPro" id="IPR008255">
    <property type="entry name" value="Pyr_nucl-diS_OxRdtase_2_AS"/>
</dbReference>
<dbReference type="Pfam" id="PF07992">
    <property type="entry name" value="Pyr_redox_2"/>
    <property type="match status" value="1"/>
</dbReference>
<dbReference type="PROSITE" id="PS00194">
    <property type="entry name" value="THIOREDOXIN_1"/>
    <property type="match status" value="1"/>
</dbReference>
<comment type="similarity">
    <text evidence="1">Belongs to the class-II pyridine nucleotide-disulfide oxidoreductase family.</text>
</comment>
<protein>
    <recommendedName>
        <fullName evidence="7">Thioredoxin reductase</fullName>
        <ecNumber evidence="7">1.8.1.9</ecNumber>
    </recommendedName>
</protein>
<dbReference type="SUPFAM" id="SSF51905">
    <property type="entry name" value="FAD/NAD(P)-binding domain"/>
    <property type="match status" value="1"/>
</dbReference>
<evidence type="ECO:0000256" key="5">
    <source>
        <dbReference type="ARBA" id="ARBA00023157"/>
    </source>
</evidence>
<proteinExistence type="inferred from homology"/>
<dbReference type="InterPro" id="IPR036188">
    <property type="entry name" value="FAD/NAD-bd_sf"/>
</dbReference>
<keyword evidence="6 7" id="KW-0676">Redox-active center</keyword>
<dbReference type="EMBL" id="FO082269">
    <property type="protein sequence ID" value="CCO18014.1"/>
    <property type="molecule type" value="Genomic_DNA"/>
</dbReference>
<keyword evidence="4 7" id="KW-0560">Oxidoreductase</keyword>
<keyword evidence="7" id="KW-0521">NADP</keyword>
<dbReference type="PROSITE" id="PS00573">
    <property type="entry name" value="PYRIDINE_REDOX_2"/>
    <property type="match status" value="1"/>
</dbReference>
<dbReference type="Pfam" id="PF00085">
    <property type="entry name" value="Thioredoxin"/>
    <property type="match status" value="1"/>
</dbReference>
<dbReference type="OrthoDB" id="371245at2759"/>
<organism evidence="10 11">
    <name type="scientific">Bathycoccus prasinos</name>
    <dbReference type="NCBI Taxonomy" id="41875"/>
    <lineage>
        <taxon>Eukaryota</taxon>
        <taxon>Viridiplantae</taxon>
        <taxon>Chlorophyta</taxon>
        <taxon>Mamiellophyceae</taxon>
        <taxon>Mamiellales</taxon>
        <taxon>Bathycoccaceae</taxon>
        <taxon>Bathycoccus</taxon>
    </lineage>
</organism>
<evidence type="ECO:0000256" key="2">
    <source>
        <dbReference type="ARBA" id="ARBA00022630"/>
    </source>
</evidence>
<dbReference type="Gene3D" id="3.40.30.10">
    <property type="entry name" value="Glutaredoxin"/>
    <property type="match status" value="1"/>
</dbReference>
<reference evidence="10 11" key="1">
    <citation type="submission" date="2011-10" db="EMBL/GenBank/DDBJ databases">
        <authorList>
            <person name="Genoscope - CEA"/>
        </authorList>
    </citation>
    <scope>NUCLEOTIDE SEQUENCE [LARGE SCALE GENOMIC DNA]</scope>
    <source>
        <strain evidence="10 11">RCC 1105</strain>
    </source>
</reference>
<dbReference type="NCBIfam" id="TIGR01292">
    <property type="entry name" value="TRX_reduct"/>
    <property type="match status" value="1"/>
</dbReference>
<evidence type="ECO:0000256" key="1">
    <source>
        <dbReference type="ARBA" id="ARBA00009333"/>
    </source>
</evidence>
<dbReference type="InterPro" id="IPR013766">
    <property type="entry name" value="Thioredoxin_domain"/>
</dbReference>
<dbReference type="SUPFAM" id="SSF52833">
    <property type="entry name" value="Thioredoxin-like"/>
    <property type="match status" value="1"/>
</dbReference>
<evidence type="ECO:0000256" key="6">
    <source>
        <dbReference type="ARBA" id="ARBA00023284"/>
    </source>
</evidence>
<evidence type="ECO:0000256" key="3">
    <source>
        <dbReference type="ARBA" id="ARBA00022827"/>
    </source>
</evidence>
<evidence type="ECO:0000256" key="4">
    <source>
        <dbReference type="ARBA" id="ARBA00023002"/>
    </source>
</evidence>
<keyword evidence="5" id="KW-1015">Disulfide bond</keyword>
<evidence type="ECO:0000259" key="9">
    <source>
        <dbReference type="PROSITE" id="PS51352"/>
    </source>
</evidence>
<evidence type="ECO:0000256" key="8">
    <source>
        <dbReference type="SAM" id="MobiDB-lite"/>
    </source>
</evidence>
<dbReference type="AlphaFoldDB" id="K8EJ46"/>
<evidence type="ECO:0000313" key="11">
    <source>
        <dbReference type="Proteomes" id="UP000198341"/>
    </source>
</evidence>
<sequence length="567" mass="62368">MRSTTSFGSTSTSSSKSSFCRTICTQLSSSSFSTIARGGRSRRRSNNSKSHNHHHQLFHHSQPRQQQHRHRKFRNDKIRASSSTSPDNDVGDNDDVKNVVIIGSGPAGYTAAIYTGRANLAPVCFEGFQSGGVAGGQLMSTTEVENYPGFPEGVTGPELMERMRQQALRWGAELYEEDVVSVDFSKRPLEIKSEDRTMRANAIILATGATAKRLRIPSEEKFWSKGISACAICDGASPAFAQKELAVVGGGDSACEEAIYLTKYASKVHLLVRGEEMRASKAMRDRVLDSSDVIVHYNTSVEDAAGNAQGFLESLKLVNTKTNESIPEPLKVAGMFYGIGHTPNTKFLDSQLGTDEDGFIIVSDHDKTSTSVEGVFSAGDVHDKEWRQAITAAGSGCQAAISTERYLQMNKLLKEVKMMDTKDAKEEIEAAKKKEAEAPKKKTHEPAIDADNFDIDRQKHQGQYALRKLYHESPRPLVVMYTSPTCGPCKRLKPMLSTVLDEYEKSIHYVEIDIAKDPEIAESAGIMGTPCVQVFKDKARVAVINGVKMKSEYRKIFSEQLIESSAA</sequence>
<keyword evidence="11" id="KW-1185">Reference proteome</keyword>
<keyword evidence="2 7" id="KW-0285">Flavoprotein</keyword>
<dbReference type="GO" id="GO:0019430">
    <property type="term" value="P:removal of superoxide radicals"/>
    <property type="evidence" value="ECO:0007669"/>
    <property type="project" value="InterPro"/>
</dbReference>
<dbReference type="InterPro" id="IPR005982">
    <property type="entry name" value="Thioredox_Rdtase"/>
</dbReference>
<feature type="compositionally biased region" description="Basic residues" evidence="8">
    <location>
        <begin position="39"/>
        <end position="74"/>
    </location>
</feature>